<dbReference type="InterPro" id="IPR027477">
    <property type="entry name" value="Succ_DH/fumarate_Rdtase_cat_sf"/>
</dbReference>
<dbReference type="PANTHER" id="PTHR20856">
    <property type="entry name" value="DNA-DIRECTED RNA POLYMERASE I SUBUNIT 2"/>
    <property type="match status" value="1"/>
</dbReference>
<dbReference type="SUPFAM" id="SSF55856">
    <property type="entry name" value="Cytochrome b5-like heme/steroid binding domain"/>
    <property type="match status" value="1"/>
</dbReference>
<evidence type="ECO:0000256" key="23">
    <source>
        <dbReference type="RuleBase" id="RU363031"/>
    </source>
</evidence>
<evidence type="ECO:0000259" key="25">
    <source>
        <dbReference type="PROSITE" id="PS50255"/>
    </source>
</evidence>
<dbReference type="InterPro" id="IPR037034">
    <property type="entry name" value="RNA_pol_Rpb2_2_sf"/>
</dbReference>
<evidence type="ECO:0000256" key="11">
    <source>
        <dbReference type="ARBA" id="ARBA00022729"/>
    </source>
</evidence>
<dbReference type="GO" id="GO:0006367">
    <property type="term" value="P:transcription initiation at RNA polymerase II promoter"/>
    <property type="evidence" value="ECO:0007669"/>
    <property type="project" value="UniProtKB-ARBA"/>
</dbReference>
<dbReference type="Pfam" id="PF04561">
    <property type="entry name" value="RNA_pol_Rpb2_2"/>
    <property type="match status" value="1"/>
</dbReference>
<dbReference type="GO" id="GO:0000428">
    <property type="term" value="C:DNA-directed RNA polymerase complex"/>
    <property type="evidence" value="ECO:0007669"/>
    <property type="project" value="UniProtKB-KW"/>
</dbReference>
<dbReference type="InterPro" id="IPR007647">
    <property type="entry name" value="RNA_pol_Rpb2_5"/>
</dbReference>
<dbReference type="Pfam" id="PF00173">
    <property type="entry name" value="Cyt-b5"/>
    <property type="match status" value="1"/>
</dbReference>
<dbReference type="InterPro" id="IPR036188">
    <property type="entry name" value="FAD/NAD-bd_sf"/>
</dbReference>
<feature type="compositionally biased region" description="Basic and acidic residues" evidence="24">
    <location>
        <begin position="1346"/>
        <end position="1361"/>
    </location>
</feature>
<accession>A0ABD3MRV5</accession>
<dbReference type="CDD" id="cd00653">
    <property type="entry name" value="RNA_pol_B_RPB2"/>
    <property type="match status" value="1"/>
</dbReference>
<evidence type="ECO:0000256" key="18">
    <source>
        <dbReference type="ARBA" id="ARBA00023157"/>
    </source>
</evidence>
<keyword evidence="12" id="KW-0256">Endoplasmic reticulum</keyword>
<dbReference type="InterPro" id="IPR007645">
    <property type="entry name" value="RNA_pol_Rpb2_3"/>
</dbReference>
<dbReference type="InterPro" id="IPR003953">
    <property type="entry name" value="FAD-dep_OxRdtase_2_FAD-bd"/>
</dbReference>
<gene>
    <name evidence="26" type="ORF">ACHAWO_000203</name>
</gene>
<dbReference type="SUPFAM" id="SSF51905">
    <property type="entry name" value="FAD/NAD(P)-binding domain"/>
    <property type="match status" value="1"/>
</dbReference>
<dbReference type="SMART" id="SM01117">
    <property type="entry name" value="Cyt-b5"/>
    <property type="match status" value="1"/>
</dbReference>
<feature type="compositionally biased region" description="Low complexity" evidence="24">
    <location>
        <begin position="1393"/>
        <end position="1409"/>
    </location>
</feature>
<dbReference type="FunFam" id="3.90.1110.10:FF:000002">
    <property type="entry name" value="DNA-directed RNA polymerase subunit beta"/>
    <property type="match status" value="1"/>
</dbReference>
<comment type="caution">
    <text evidence="26">The sequence shown here is derived from an EMBL/GenBank/DDBJ whole genome shotgun (WGS) entry which is preliminary data.</text>
</comment>
<dbReference type="NCBIfam" id="TIGR01813">
    <property type="entry name" value="flavo_cyto_c"/>
    <property type="match status" value="1"/>
</dbReference>
<evidence type="ECO:0000256" key="14">
    <source>
        <dbReference type="ARBA" id="ARBA00022833"/>
    </source>
</evidence>
<dbReference type="GO" id="GO:0046872">
    <property type="term" value="F:metal ion binding"/>
    <property type="evidence" value="ECO:0007669"/>
    <property type="project" value="UniProtKB-KW"/>
</dbReference>
<protein>
    <recommendedName>
        <fullName evidence="23">DNA-directed RNA polymerase subunit beta</fullName>
        <ecNumber evidence="23">2.7.7.6</ecNumber>
    </recommendedName>
</protein>
<evidence type="ECO:0000256" key="20">
    <source>
        <dbReference type="ARBA" id="ARBA00023180"/>
    </source>
</evidence>
<dbReference type="FunFam" id="2.40.50.150:FF:000002">
    <property type="entry name" value="DNA-directed RNA polymerase subunit beta"/>
    <property type="match status" value="1"/>
</dbReference>
<comment type="cofactor">
    <cofactor evidence="1">
        <name>FAD</name>
        <dbReference type="ChEBI" id="CHEBI:57692"/>
    </cofactor>
</comment>
<dbReference type="Pfam" id="PF04560">
    <property type="entry name" value="RNA_pol_Rpb2_7"/>
    <property type="match status" value="1"/>
</dbReference>
<name>A0ABD3MRV5_9STRA</name>
<evidence type="ECO:0000256" key="1">
    <source>
        <dbReference type="ARBA" id="ARBA00001974"/>
    </source>
</evidence>
<dbReference type="Pfam" id="PF04567">
    <property type="entry name" value="RNA_pol_Rpb2_5"/>
    <property type="match status" value="1"/>
</dbReference>
<reference evidence="26 27" key="1">
    <citation type="submission" date="2024-10" db="EMBL/GenBank/DDBJ databases">
        <title>Updated reference genomes for cyclostephanoid diatoms.</title>
        <authorList>
            <person name="Roberts W.R."/>
            <person name="Alverson A.J."/>
        </authorList>
    </citation>
    <scope>NUCLEOTIDE SEQUENCE [LARGE SCALE GENOMIC DNA]</scope>
    <source>
        <strain evidence="26 27">AJA010-31</strain>
    </source>
</reference>
<dbReference type="InterPro" id="IPR007641">
    <property type="entry name" value="RNA_pol_Rpb2_7"/>
</dbReference>
<dbReference type="InterPro" id="IPR007642">
    <property type="entry name" value="RNA_pol_Rpb2_2"/>
</dbReference>
<dbReference type="GO" id="GO:0003899">
    <property type="term" value="F:DNA-directed RNA polymerase activity"/>
    <property type="evidence" value="ECO:0007669"/>
    <property type="project" value="UniProtKB-EC"/>
</dbReference>
<dbReference type="PROSITE" id="PS50255">
    <property type="entry name" value="CYTOCHROME_B5_2"/>
    <property type="match status" value="1"/>
</dbReference>
<evidence type="ECO:0000256" key="19">
    <source>
        <dbReference type="ARBA" id="ARBA00023163"/>
    </source>
</evidence>
<keyword evidence="19 23" id="KW-0804">Transcription</keyword>
<dbReference type="Proteomes" id="UP001530400">
    <property type="component" value="Unassembled WGS sequence"/>
</dbReference>
<dbReference type="InterPro" id="IPR037192">
    <property type="entry name" value="ERO1-like_sf"/>
</dbReference>
<dbReference type="Gene3D" id="2.40.270.10">
    <property type="entry name" value="DNA-directed RNA polymerase, subunit 2, domain 6"/>
    <property type="match status" value="1"/>
</dbReference>
<evidence type="ECO:0000256" key="8">
    <source>
        <dbReference type="ARBA" id="ARBA00022679"/>
    </source>
</evidence>
<dbReference type="InterPro" id="IPR007120">
    <property type="entry name" value="DNA-dir_RNAP_su2_dom"/>
</dbReference>
<dbReference type="FunFam" id="3.90.1100.10:FF:000003">
    <property type="entry name" value="DNA-directed RNA polymerase subunit beta"/>
    <property type="match status" value="1"/>
</dbReference>
<dbReference type="Gene3D" id="3.50.50.60">
    <property type="entry name" value="FAD/NAD(P)-binding domain"/>
    <property type="match status" value="1"/>
</dbReference>
<evidence type="ECO:0000256" key="22">
    <source>
        <dbReference type="ARBA" id="ARBA00050832"/>
    </source>
</evidence>
<keyword evidence="11" id="KW-0732">Signal</keyword>
<dbReference type="GO" id="GO:0003676">
    <property type="term" value="F:nucleic acid binding"/>
    <property type="evidence" value="ECO:0007669"/>
    <property type="project" value="UniProtKB-ARBA"/>
</dbReference>
<evidence type="ECO:0000256" key="2">
    <source>
        <dbReference type="ARBA" id="ARBA00004367"/>
    </source>
</evidence>
<evidence type="ECO:0000256" key="16">
    <source>
        <dbReference type="ARBA" id="ARBA00023002"/>
    </source>
</evidence>
<keyword evidence="13" id="KW-0274">FAD</keyword>
<dbReference type="InterPro" id="IPR010960">
    <property type="entry name" value="Flavocytochrome_c"/>
</dbReference>
<dbReference type="EMBL" id="JALLPJ020001410">
    <property type="protein sequence ID" value="KAL3764977.1"/>
    <property type="molecule type" value="Genomic_DNA"/>
</dbReference>
<dbReference type="InterPro" id="IPR015712">
    <property type="entry name" value="DNA-dir_RNA_pol_su2"/>
</dbReference>
<evidence type="ECO:0000256" key="24">
    <source>
        <dbReference type="SAM" id="MobiDB-lite"/>
    </source>
</evidence>
<dbReference type="InterPro" id="IPR001199">
    <property type="entry name" value="Cyt_B5-like_heme/steroid-bd"/>
</dbReference>
<dbReference type="InterPro" id="IPR036400">
    <property type="entry name" value="Cyt_B5-like_heme/steroid_sf"/>
</dbReference>
<evidence type="ECO:0000256" key="9">
    <source>
        <dbReference type="ARBA" id="ARBA00022695"/>
    </source>
</evidence>
<feature type="domain" description="Cytochrome b5 heme-binding" evidence="25">
    <location>
        <begin position="2374"/>
        <end position="2448"/>
    </location>
</feature>
<evidence type="ECO:0000256" key="13">
    <source>
        <dbReference type="ARBA" id="ARBA00022827"/>
    </source>
</evidence>
<keyword evidence="21" id="KW-0676">Redox-active center</keyword>
<evidence type="ECO:0000256" key="6">
    <source>
        <dbReference type="ARBA" id="ARBA00022478"/>
    </source>
</evidence>
<dbReference type="Gene3D" id="3.90.1800.10">
    <property type="entry name" value="RNA polymerase alpha subunit dimerisation domain"/>
    <property type="match status" value="1"/>
</dbReference>
<keyword evidence="18" id="KW-1015">Disulfide bond</keyword>
<keyword evidence="20" id="KW-0325">Glycoprotein</keyword>
<evidence type="ECO:0000313" key="26">
    <source>
        <dbReference type="EMBL" id="KAL3764977.1"/>
    </source>
</evidence>
<evidence type="ECO:0000256" key="4">
    <source>
        <dbReference type="ARBA" id="ARBA00008277"/>
    </source>
</evidence>
<dbReference type="EC" id="2.7.7.6" evidence="23"/>
<keyword evidence="6 23" id="KW-0240">DNA-directed RNA polymerase</keyword>
<comment type="subcellular location">
    <subcellularLocation>
        <location evidence="2">Endoplasmic reticulum membrane</location>
        <topology evidence="2">Peripheral membrane protein</topology>
        <orientation evidence="2">Lumenal side</orientation>
    </subcellularLocation>
</comment>
<dbReference type="Pfam" id="PF00562">
    <property type="entry name" value="RNA_pol_Rpb2_6"/>
    <property type="match status" value="1"/>
</dbReference>
<dbReference type="Pfam" id="PF04563">
    <property type="entry name" value="RNA_pol_Rpb2_1"/>
    <property type="match status" value="1"/>
</dbReference>
<proteinExistence type="inferred from homology"/>
<feature type="compositionally biased region" description="Polar residues" evidence="24">
    <location>
        <begin position="1438"/>
        <end position="1451"/>
    </location>
</feature>
<dbReference type="Gene3D" id="3.10.120.10">
    <property type="entry name" value="Cytochrome b5-like heme/steroid binding domain"/>
    <property type="match status" value="1"/>
</dbReference>
<comment type="catalytic activity">
    <reaction evidence="22">
        <text>succinate + NAD(+) = fumarate + NADH + H(+)</text>
        <dbReference type="Rhea" id="RHEA:18281"/>
        <dbReference type="ChEBI" id="CHEBI:15378"/>
        <dbReference type="ChEBI" id="CHEBI:29806"/>
        <dbReference type="ChEBI" id="CHEBI:30031"/>
        <dbReference type="ChEBI" id="CHEBI:57540"/>
        <dbReference type="ChEBI" id="CHEBI:57945"/>
        <dbReference type="EC" id="1.3.1.6"/>
    </reaction>
</comment>
<comment type="similarity">
    <text evidence="4">Belongs to the EROs family.</text>
</comment>
<dbReference type="InterPro" id="IPR007266">
    <property type="entry name" value="Ero1"/>
</dbReference>
<keyword evidence="7" id="KW-0285">Flavoprotein</keyword>
<dbReference type="InterPro" id="IPR014724">
    <property type="entry name" value="RNA_pol_RPB2_OB-fold"/>
</dbReference>
<evidence type="ECO:0000256" key="7">
    <source>
        <dbReference type="ARBA" id="ARBA00022630"/>
    </source>
</evidence>
<dbReference type="Pfam" id="PF04566">
    <property type="entry name" value="RNA_pol_Rpb2_4"/>
    <property type="match status" value="1"/>
</dbReference>
<dbReference type="Pfam" id="PF04137">
    <property type="entry name" value="ERO1"/>
    <property type="match status" value="1"/>
</dbReference>
<dbReference type="Gene3D" id="3.90.1110.10">
    <property type="entry name" value="RNA polymerase Rpb2, domain 2"/>
    <property type="match status" value="1"/>
</dbReference>
<dbReference type="SUPFAM" id="SSF56425">
    <property type="entry name" value="Succinate dehydrogenase/fumarate reductase flavoprotein, catalytic domain"/>
    <property type="match status" value="1"/>
</dbReference>
<dbReference type="SUPFAM" id="SSF110019">
    <property type="entry name" value="ERO1-like"/>
    <property type="match status" value="1"/>
</dbReference>
<dbReference type="PROSITE" id="PS01166">
    <property type="entry name" value="RNA_POL_BETA"/>
    <property type="match status" value="1"/>
</dbReference>
<comment type="similarity">
    <text evidence="3 23">Belongs to the RNA polymerase beta chain family.</text>
</comment>
<dbReference type="Gene3D" id="2.40.50.150">
    <property type="match status" value="1"/>
</dbReference>
<dbReference type="InterPro" id="IPR007121">
    <property type="entry name" value="RNA_pol_bsu_CS"/>
</dbReference>
<comment type="function">
    <text evidence="23">DNA-dependent RNA polymerase catalyzes the transcription of DNA into RNA using the four ribonucleoside triphosphates as substrates.</text>
</comment>
<feature type="compositionally biased region" description="Acidic residues" evidence="24">
    <location>
        <begin position="1414"/>
        <end position="1433"/>
    </location>
</feature>
<keyword evidence="15" id="KW-0249">Electron transport</keyword>
<keyword evidence="16" id="KW-0560">Oxidoreductase</keyword>
<evidence type="ECO:0000256" key="3">
    <source>
        <dbReference type="ARBA" id="ARBA00006835"/>
    </source>
</evidence>
<dbReference type="InterPro" id="IPR007646">
    <property type="entry name" value="RNA_pol_Rpb2_4"/>
</dbReference>
<dbReference type="GO" id="GO:0016156">
    <property type="term" value="F:fumarate reductase (NADH) activity"/>
    <property type="evidence" value="ECO:0007669"/>
    <property type="project" value="UniProtKB-EC"/>
</dbReference>
<dbReference type="FunFam" id="3.90.1070.20:FF:000001">
    <property type="entry name" value="DNA-directed RNA polymerase subunit beta"/>
    <property type="match status" value="1"/>
</dbReference>
<dbReference type="Pfam" id="PF00890">
    <property type="entry name" value="FAD_binding_2"/>
    <property type="match status" value="1"/>
</dbReference>
<evidence type="ECO:0000313" key="27">
    <source>
        <dbReference type="Proteomes" id="UP001530400"/>
    </source>
</evidence>
<keyword evidence="5" id="KW-0813">Transport</keyword>
<dbReference type="Pfam" id="PF04565">
    <property type="entry name" value="RNA_pol_Rpb2_3"/>
    <property type="match status" value="1"/>
</dbReference>
<sequence>MMDVDQYNDDAEMMQPADMDHTTTDMMEDPYAAAAHTVYDDEMNLDEMPVTQEDAWAVISAYFEEKGLVRQQLDSFDEFIQNTMQELVDDSGAIRVSPEIQHMVGYDETLFDEQMNSRDKKVFEVKFGQVYLSKPTTVEKDGTVTNMFPHEARLRNLTYAAPLYVDVTMNEYKVGNEVNVGDPAEDMGEPISREEARKEFLGYVPIMLRSLFCVLSDKDDAQLADLGECIYDQGGYFVINGSEKVIVAQERMSNNHVYAFRKKQPSKFSWVIETRSQVENSTRPTSTLYIQMYQKGGKGSIEGNQIRSTLPYIRTDIPVVIIFRALGYVADRDIIEHVVYDLTDGEMMDLFRPSLEEAFVIQKQEVALDFIGRRGSARDVTKDDRIRYAAGILQKEVLPHVGTEEHCETKKGFFLGYAVHKLLMCKLGRAPEDDRDHFGKKRLDLAGPLLGGLFRVLFRKLTKDVRRHLQRCLDEGKHFNIGAAIKSNHISDGLKYSLATGNWGDKGNTSKAGVSQVLNRLTYASSLSHLRRSNTPLARTGKQAKPRQLHNSHWGMVCPAETPEGQAVGLVKNMALMAYITTGTSQVPVMEFLEEFSTENLTDILPSVIAEPTTCKIFVNGNWVGIHRDPKQLVHTFRSLRRMIDIDAEVSIVRDIPESEVRIYTDAGRICRPLFIVTDQELAIKKHHISQLQGVSPDQKKLTWTDLLMEGLVEYVDTEEEETTMIAMEPKDLDMTAGEPYSTTYTHCEIHPSMILGICASIIPFPDHNQSPRNTYQSAMGKQAMGIYASNYQVRMDTMAHVLHYPQKPLCTTRAMEFLHFRELPSGVNVVVAIMIYTGYNQEDSLIMNQSAIDRGLFRSSYYRCYTDQEKSSSVGTVGSLNSENFEKPAFDNCKGMKHGDYSKLDEDGLAAPGTRVSGDDVLIGKTAPMDAITNTPSRYTKRDCSTSMKANENGIVDNVLISTTKEGYRFTKVRIRNVRTPQVGDKFASRHGQKGTIGMTYRQEDMPFTCEGIVPDIIVNPHAIPSRMTIAQLIECILGKVAVFQGCEGDATPFTDVHVDDISKRLHAMGYQRHGNEAMYQGHTGRPLNARVFIGPTFYQRLKHLVDDKVHSRARGPVAMLTRQPLEGRARDGGLRMGEMERDCLITHGCANFIRDRFFCNSDQYRIHICERCGLTAQSNLKKMTYECRTPTCVGRPYKICQVEIPYALPQEYNITMCSATTRSCLIQLSTFLFLTTTSLRPCLFNHNCLVSALDVPSNNNSVNFVSKSNSYNPYQEILFPSYASSGPIEDATCDIEQLEAANDSQLHVILAELMRTAFFRNFAVDLSSGCPLQGFVKGNKKKSPSKEKQEKESSEKKEEEVECAGGLEDADSDAEPACHVDLGDKPGFLGGSSSASFGSSSSSSAAPKEPEPVQEEEEYECQGSEEQDEDAPPLCSLSTEESSSNPFTSLDSAALHSISATLSTTHTWQSESQQATFDWNRPSDPVVLDTDSEEPCDEEEASIGNLPKTFWLDMCSRIKTGEGMTIVNLQANPERNTGYNGTHIWNAIYQENCLALDGLKSEPMCYEERVLYRLLSGLHTSTTLSIAKNYYPPSKKKGRENWEPNPQYFIDKFADSPDHLRNLHFSYVVLLRALKKASPFLYNYEMKTGDILDDEMATILLRRLLDTAILQSCHNVFTAFDENLMFKDKESSISLQENFKGVFHNVSSILDCVQCQQCKLHGKMAMLGYGAALKILFLPEDIIGDSLERNEIVAFLNTIAKMSESIREVRELTQMYWATHTRLERSDGGAVVIDGGSSASKAGLDTVEVLDAAVGAVSSLASQGLIDDSTEAKLIQQAFERHPELMVLSKHYGNDLRKFLNFLPNIDSQIVAGNDSGEPDAIVIGTGLAGLAATLNILDRGGKVVLIEKEHRMGGNSNKASSGINACCPNNSTYGDYLESFKENTAKSAGSSAQLELIETLVENSEAAVQWLKERVGVDLSVLAQLGGHSYKRTHRPQSGMVGAEIIYNIQRAVKSYEQSGMVQILMDTRVTSLKKNDDGAVVGVEAITTTKDGSEDSISITAPNVILATGGFASDRNPGSYLEQYRPELMKMPATAGEFSTGDGITLGTSVGAGLVDMEKVQIHPTGWVDPADPTNPGKILAGELMRGVGGILINREGKRFCNELGTRAYVTDKMFSHDPQYAQTKKWNVTNDDPTFSMVLSASAAANAKKHVDHYLNKGLLTKIEGLDALAKWMNVPVRTVKSTLQEYQQNAKQGKDAWGKTTFNGVPQEDLSNEVFYAGTVTPVLHYCMGGLSIDKNGSVLDANKHVIPGLHAAGEVSGGVHGDNRLGGNSLLECTVYGTIVGKKIPIKPRVAKQANVGVKESSKSLELPMITLEALQEHNSEDDCWIAINGKVYDLTEFAEEHPAGPESIIELAGQDGTEAFEAVHSEKVLEDFDPVGLISL</sequence>
<keyword evidence="9 23" id="KW-0548">Nucleotidyltransferase</keyword>
<evidence type="ECO:0000256" key="10">
    <source>
        <dbReference type="ARBA" id="ARBA00022723"/>
    </source>
</evidence>
<keyword evidence="10" id="KW-0479">Metal-binding</keyword>
<dbReference type="Gene3D" id="3.90.1100.10">
    <property type="match status" value="1"/>
</dbReference>
<evidence type="ECO:0000256" key="15">
    <source>
        <dbReference type="ARBA" id="ARBA00022982"/>
    </source>
</evidence>
<evidence type="ECO:0000256" key="5">
    <source>
        <dbReference type="ARBA" id="ARBA00022448"/>
    </source>
</evidence>
<dbReference type="FunFam" id="2.40.270.10:FF:000006">
    <property type="entry name" value="DNA-directed RNA polymerase subunit beta"/>
    <property type="match status" value="1"/>
</dbReference>
<dbReference type="NCBIfam" id="NF007175">
    <property type="entry name" value="PRK09606.1"/>
    <property type="match status" value="1"/>
</dbReference>
<dbReference type="FunFam" id="3.90.700.10:FF:000007">
    <property type="entry name" value="NADH-dependent fumarate reductase"/>
    <property type="match status" value="1"/>
</dbReference>
<dbReference type="SUPFAM" id="SSF64484">
    <property type="entry name" value="beta and beta-prime subunits of DNA dependent RNA-polymerase"/>
    <property type="match status" value="1"/>
</dbReference>
<dbReference type="InterPro" id="IPR037033">
    <property type="entry name" value="DNA-dir_RNAP_su2_hyb_sf"/>
</dbReference>
<dbReference type="Gene3D" id="3.90.1070.20">
    <property type="match status" value="1"/>
</dbReference>
<keyword evidence="27" id="KW-1185">Reference proteome</keyword>
<feature type="region of interest" description="Disordered" evidence="24">
    <location>
        <begin position="1339"/>
        <end position="1451"/>
    </location>
</feature>
<evidence type="ECO:0000256" key="21">
    <source>
        <dbReference type="ARBA" id="ARBA00023284"/>
    </source>
</evidence>
<comment type="catalytic activity">
    <reaction evidence="23">
        <text>RNA(n) + a ribonucleoside 5'-triphosphate = RNA(n+1) + diphosphate</text>
        <dbReference type="Rhea" id="RHEA:21248"/>
        <dbReference type="Rhea" id="RHEA-COMP:14527"/>
        <dbReference type="Rhea" id="RHEA-COMP:17342"/>
        <dbReference type="ChEBI" id="CHEBI:33019"/>
        <dbReference type="ChEBI" id="CHEBI:61557"/>
        <dbReference type="ChEBI" id="CHEBI:140395"/>
        <dbReference type="EC" id="2.7.7.6"/>
    </reaction>
</comment>
<organism evidence="26 27">
    <name type="scientific">Cyclotella atomus</name>
    <dbReference type="NCBI Taxonomy" id="382360"/>
    <lineage>
        <taxon>Eukaryota</taxon>
        <taxon>Sar</taxon>
        <taxon>Stramenopiles</taxon>
        <taxon>Ochrophyta</taxon>
        <taxon>Bacillariophyta</taxon>
        <taxon>Coscinodiscophyceae</taxon>
        <taxon>Thalassiosirophycidae</taxon>
        <taxon>Stephanodiscales</taxon>
        <taxon>Stephanodiscaceae</taxon>
        <taxon>Cyclotella</taxon>
    </lineage>
</organism>
<evidence type="ECO:0000256" key="17">
    <source>
        <dbReference type="ARBA" id="ARBA00023136"/>
    </source>
</evidence>
<evidence type="ECO:0000256" key="12">
    <source>
        <dbReference type="ARBA" id="ARBA00022824"/>
    </source>
</evidence>
<keyword evidence="14" id="KW-0862">Zinc</keyword>
<dbReference type="GO" id="GO:0005789">
    <property type="term" value="C:endoplasmic reticulum membrane"/>
    <property type="evidence" value="ECO:0007669"/>
    <property type="project" value="UniProtKB-SubCell"/>
</dbReference>
<dbReference type="Gene3D" id="3.90.700.10">
    <property type="entry name" value="Succinate dehydrogenase/fumarate reductase flavoprotein, catalytic domain"/>
    <property type="match status" value="1"/>
</dbReference>
<keyword evidence="17" id="KW-0472">Membrane</keyword>
<keyword evidence="8 23" id="KW-0808">Transferase</keyword>
<dbReference type="InterPro" id="IPR007644">
    <property type="entry name" value="RNA_pol_bsu_protrusion"/>
</dbReference>